<feature type="transmembrane region" description="Helical" evidence="1">
    <location>
        <begin position="149"/>
        <end position="167"/>
    </location>
</feature>
<gene>
    <name evidence="2" type="ORF">HJG52_02185</name>
</gene>
<dbReference type="InterPro" id="IPR025238">
    <property type="entry name" value="DUF4184"/>
</dbReference>
<organism evidence="2 3">
    <name type="scientific">Knoellia koreensis</name>
    <dbReference type="NCBI Taxonomy" id="2730921"/>
    <lineage>
        <taxon>Bacteria</taxon>
        <taxon>Bacillati</taxon>
        <taxon>Actinomycetota</taxon>
        <taxon>Actinomycetes</taxon>
        <taxon>Micrococcales</taxon>
        <taxon>Intrasporangiaceae</taxon>
        <taxon>Knoellia</taxon>
    </lineage>
</organism>
<dbReference type="Proteomes" id="UP000588586">
    <property type="component" value="Unassembled WGS sequence"/>
</dbReference>
<dbReference type="EMBL" id="JABEPQ010000001">
    <property type="protein sequence ID" value="NNM44810.1"/>
    <property type="molecule type" value="Genomic_DNA"/>
</dbReference>
<name>A0A849H4W2_9MICO</name>
<protein>
    <submittedName>
        <fullName evidence="2">DUF4184 family protein</fullName>
    </submittedName>
</protein>
<dbReference type="Pfam" id="PF13803">
    <property type="entry name" value="DUF4184"/>
    <property type="match status" value="1"/>
</dbReference>
<keyword evidence="3" id="KW-1185">Reference proteome</keyword>
<keyword evidence="1" id="KW-0812">Transmembrane</keyword>
<feature type="transmembrane region" description="Helical" evidence="1">
    <location>
        <begin position="188"/>
        <end position="208"/>
    </location>
</feature>
<keyword evidence="1" id="KW-0472">Membrane</keyword>
<evidence type="ECO:0000313" key="3">
    <source>
        <dbReference type="Proteomes" id="UP000588586"/>
    </source>
</evidence>
<dbReference type="AlphaFoldDB" id="A0A849H4W2"/>
<evidence type="ECO:0000313" key="2">
    <source>
        <dbReference type="EMBL" id="NNM44810.1"/>
    </source>
</evidence>
<feature type="transmembrane region" description="Helical" evidence="1">
    <location>
        <begin position="101"/>
        <end position="119"/>
    </location>
</feature>
<reference evidence="2 3" key="1">
    <citation type="submission" date="2020-04" db="EMBL/GenBank/DDBJ databases">
        <title>Knoellia sp. isolate from air conditioner.</title>
        <authorList>
            <person name="Chea S."/>
            <person name="Kim D.-U."/>
        </authorList>
    </citation>
    <scope>NUCLEOTIDE SEQUENCE [LARGE SCALE GENOMIC DNA]</scope>
    <source>
        <strain evidence="2 3">DB2414S</strain>
    </source>
</reference>
<feature type="transmembrane region" description="Helical" evidence="1">
    <location>
        <begin position="22"/>
        <end position="41"/>
    </location>
</feature>
<comment type="caution">
    <text evidence="2">The sequence shown here is derived from an EMBL/GenBank/DDBJ whole genome shotgun (WGS) entry which is preliminary data.</text>
</comment>
<proteinExistence type="predicted"/>
<sequence>MPFTPAHVAAVLPFMGRRRPRWAVPSALVIGAMVPDALYFVPVRGDRGFTHSLTGVVTLDLVLGLLAFAAWRLAVAPAARDLAPTAVRERLPAPAVPRGRDWWWAAVCVVVGALTHVAWDAFTHWDGWVVRHLPVLREPLLGPLATYKVAQFASGVVGVLVVLWWVAKELRRAPVTGDEPARSSPAERAAVWVVLVAGPALVALGSWAQQLWSGAPAEVAAFVAVTRGIGAGGGLLLGVVLWWWLGAASRSRARSTSRV</sequence>
<feature type="transmembrane region" description="Helical" evidence="1">
    <location>
        <begin position="220"/>
        <end position="245"/>
    </location>
</feature>
<evidence type="ECO:0000256" key="1">
    <source>
        <dbReference type="SAM" id="Phobius"/>
    </source>
</evidence>
<feature type="transmembrane region" description="Helical" evidence="1">
    <location>
        <begin position="61"/>
        <end position="80"/>
    </location>
</feature>
<keyword evidence="1" id="KW-1133">Transmembrane helix</keyword>
<dbReference type="RefSeq" id="WP_171241922.1">
    <property type="nucleotide sequence ID" value="NZ_JABEPQ010000001.1"/>
</dbReference>
<accession>A0A849H4W2</accession>